<sequence>MPVDSLGDLMQLDGNNDHPVTSTPSTASKGECAATRPALLPHPAAELCLSIVGHRALNIDDTKAEYFTEVVYGHYYHETSATVKTSLLRIPIHDDTGMIEIKIRSQVDQRCAYTLRIPLASINVISSAVVVDWYAITPRGAERLARPKATPASPKKCLLIDLPSTSIRSFSAPGSLAANNWSDLRAANERAIGDASVPALRVAWRTISTTNRQTMDEKPTVISYREMRTTTPFRRLQGVLPAYQPHPGDPVDLKISKLLQRRPDLSAICRIHRQVRDIFSGFFALSYDQQWFICMSYLAATSIESIITAASEAAVKAIPLQAPGQYRAQWQGGATVGNR</sequence>
<reference evidence="1 2" key="1">
    <citation type="submission" date="2020-04" db="EMBL/GenBank/DDBJ databases">
        <title>Perkinsus olseni comparative genomics.</title>
        <authorList>
            <person name="Bogema D.R."/>
        </authorList>
    </citation>
    <scope>NUCLEOTIDE SEQUENCE [LARGE SCALE GENOMIC DNA]</scope>
    <source>
        <strain evidence="1">00978-12</strain>
    </source>
</reference>
<name>A0A7J6NH02_PEROL</name>
<dbReference type="Proteomes" id="UP000541610">
    <property type="component" value="Unassembled WGS sequence"/>
</dbReference>
<gene>
    <name evidence="1" type="ORF">FOZ60_009556</name>
</gene>
<dbReference type="OrthoDB" id="10608557at2759"/>
<protein>
    <submittedName>
        <fullName evidence="1">Uncharacterized protein</fullName>
    </submittedName>
</protein>
<accession>A0A7J6NH02</accession>
<dbReference type="EMBL" id="JABANP010000386">
    <property type="protein sequence ID" value="KAF4683143.1"/>
    <property type="molecule type" value="Genomic_DNA"/>
</dbReference>
<dbReference type="AlphaFoldDB" id="A0A7J6NH02"/>
<proteinExistence type="predicted"/>
<comment type="caution">
    <text evidence="1">The sequence shown here is derived from an EMBL/GenBank/DDBJ whole genome shotgun (WGS) entry which is preliminary data.</text>
</comment>
<organism evidence="1 2">
    <name type="scientific">Perkinsus olseni</name>
    <name type="common">Perkinsus atlanticus</name>
    <dbReference type="NCBI Taxonomy" id="32597"/>
    <lineage>
        <taxon>Eukaryota</taxon>
        <taxon>Sar</taxon>
        <taxon>Alveolata</taxon>
        <taxon>Perkinsozoa</taxon>
        <taxon>Perkinsea</taxon>
        <taxon>Perkinsida</taxon>
        <taxon>Perkinsidae</taxon>
        <taxon>Perkinsus</taxon>
    </lineage>
</organism>
<evidence type="ECO:0000313" key="1">
    <source>
        <dbReference type="EMBL" id="KAF4683143.1"/>
    </source>
</evidence>
<evidence type="ECO:0000313" key="2">
    <source>
        <dbReference type="Proteomes" id="UP000541610"/>
    </source>
</evidence>